<accession>A0A485M3E1</accession>
<dbReference type="EMBL" id="CAADRM010000132">
    <property type="protein sequence ID" value="VFU17445.1"/>
    <property type="molecule type" value="Genomic_DNA"/>
</dbReference>
<evidence type="ECO:0000313" key="1">
    <source>
        <dbReference type="EMBL" id="VFU17445.1"/>
    </source>
</evidence>
<sequence length="80" mass="9146">MANGLEILEKLVVVENGTVKVMRTIEDIENLLERLTSIQAAYRNQRDDHGRKVKDEVDHLIRIIVSLASIVYAMELQKAQ</sequence>
<name>A0A485M3E1_9ZZZZ</name>
<dbReference type="AlphaFoldDB" id="A0A485M3E1"/>
<organism evidence="1">
    <name type="scientific">anaerobic digester metagenome</name>
    <dbReference type="NCBI Taxonomy" id="1263854"/>
    <lineage>
        <taxon>unclassified sequences</taxon>
        <taxon>metagenomes</taxon>
        <taxon>ecological metagenomes</taxon>
    </lineage>
</organism>
<reference evidence="1" key="1">
    <citation type="submission" date="2019-03" db="EMBL/GenBank/DDBJ databases">
        <authorList>
            <person name="Hao L."/>
        </authorList>
    </citation>
    <scope>NUCLEOTIDE SEQUENCE</scope>
</reference>
<gene>
    <name evidence="1" type="ORF">SCFA_660073</name>
</gene>
<proteinExistence type="predicted"/>
<protein>
    <submittedName>
        <fullName evidence="1">Uncharacterized protein</fullName>
    </submittedName>
</protein>